<dbReference type="Pfam" id="PF13624">
    <property type="entry name" value="SurA_N_3"/>
    <property type="match status" value="1"/>
</dbReference>
<feature type="chain" id="PRO_5038766705" evidence="3">
    <location>
        <begin position="22"/>
        <end position="434"/>
    </location>
</feature>
<dbReference type="AlphaFoldDB" id="A0A9D1CIL5"/>
<dbReference type="InterPro" id="IPR050245">
    <property type="entry name" value="PrsA_foldase"/>
</dbReference>
<dbReference type="PROSITE" id="PS51257">
    <property type="entry name" value="PROKAR_LIPOPROTEIN"/>
    <property type="match status" value="1"/>
</dbReference>
<evidence type="ECO:0000313" key="6">
    <source>
        <dbReference type="Proteomes" id="UP000886819"/>
    </source>
</evidence>
<evidence type="ECO:0000256" key="3">
    <source>
        <dbReference type="SAM" id="SignalP"/>
    </source>
</evidence>
<dbReference type="PANTHER" id="PTHR47245">
    <property type="entry name" value="PEPTIDYLPROLYL ISOMERASE"/>
    <property type="match status" value="1"/>
</dbReference>
<reference evidence="5" key="1">
    <citation type="submission" date="2020-10" db="EMBL/GenBank/DDBJ databases">
        <authorList>
            <person name="Gilroy R."/>
        </authorList>
    </citation>
    <scope>NUCLEOTIDE SEQUENCE</scope>
    <source>
        <strain evidence="5">ChiHile30-977</strain>
    </source>
</reference>
<evidence type="ECO:0000256" key="1">
    <source>
        <dbReference type="PROSITE-ProRule" id="PRU00278"/>
    </source>
</evidence>
<keyword evidence="2" id="KW-0175">Coiled coil</keyword>
<gene>
    <name evidence="5" type="ORF">IAA66_04845</name>
</gene>
<dbReference type="Gene3D" id="1.10.4030.10">
    <property type="entry name" value="Porin chaperone SurA, peptide-binding domain"/>
    <property type="match status" value="1"/>
</dbReference>
<dbReference type="Gene3D" id="3.10.50.40">
    <property type="match status" value="1"/>
</dbReference>
<dbReference type="InterPro" id="IPR046357">
    <property type="entry name" value="PPIase_dom_sf"/>
</dbReference>
<reference evidence="5" key="2">
    <citation type="journal article" date="2021" name="PeerJ">
        <title>Extensive microbial diversity within the chicken gut microbiome revealed by metagenomics and culture.</title>
        <authorList>
            <person name="Gilroy R."/>
            <person name="Ravi A."/>
            <person name="Getino M."/>
            <person name="Pursley I."/>
            <person name="Horton D.L."/>
            <person name="Alikhan N.F."/>
            <person name="Baker D."/>
            <person name="Gharbi K."/>
            <person name="Hall N."/>
            <person name="Watson M."/>
            <person name="Adriaenssens E.M."/>
            <person name="Foster-Nyarko E."/>
            <person name="Jarju S."/>
            <person name="Secka A."/>
            <person name="Antonio M."/>
            <person name="Oren A."/>
            <person name="Chaudhuri R.R."/>
            <person name="La Ragione R."/>
            <person name="Hildebrand F."/>
            <person name="Pallen M.J."/>
        </authorList>
    </citation>
    <scope>NUCLEOTIDE SEQUENCE</scope>
    <source>
        <strain evidence="5">ChiHile30-977</strain>
    </source>
</reference>
<protein>
    <submittedName>
        <fullName evidence="5">Peptidylprolyl isomerase</fullName>
    </submittedName>
</protein>
<dbReference type="GO" id="GO:0003755">
    <property type="term" value="F:peptidyl-prolyl cis-trans isomerase activity"/>
    <property type="evidence" value="ECO:0007669"/>
    <property type="project" value="UniProtKB-KW"/>
</dbReference>
<proteinExistence type="predicted"/>
<dbReference type="Pfam" id="PF00639">
    <property type="entry name" value="Rotamase"/>
    <property type="match status" value="1"/>
</dbReference>
<organism evidence="5 6">
    <name type="scientific">Candidatus Avichristensenella intestinipullorum</name>
    <dbReference type="NCBI Taxonomy" id="2840693"/>
    <lineage>
        <taxon>Bacteria</taxon>
        <taxon>Bacillati</taxon>
        <taxon>Bacillota</taxon>
        <taxon>Clostridia</taxon>
        <taxon>Candidatus Avichristensenella</taxon>
    </lineage>
</organism>
<accession>A0A9D1CIL5</accession>
<dbReference type="SUPFAM" id="SSF54534">
    <property type="entry name" value="FKBP-like"/>
    <property type="match status" value="1"/>
</dbReference>
<name>A0A9D1CIL5_9FIRM</name>
<dbReference type="PROSITE" id="PS50198">
    <property type="entry name" value="PPIC_PPIASE_2"/>
    <property type="match status" value="1"/>
</dbReference>
<feature type="domain" description="PpiC" evidence="4">
    <location>
        <begin position="279"/>
        <end position="385"/>
    </location>
</feature>
<keyword evidence="3" id="KW-0732">Signal</keyword>
<feature type="coiled-coil region" evidence="2">
    <location>
        <begin position="270"/>
        <end position="297"/>
    </location>
</feature>
<dbReference type="InterPro" id="IPR027304">
    <property type="entry name" value="Trigger_fact/SurA_dom_sf"/>
</dbReference>
<dbReference type="PANTHER" id="PTHR47245:SF2">
    <property type="entry name" value="PEPTIDYL-PROLYL CIS-TRANS ISOMERASE HP_0175-RELATED"/>
    <property type="match status" value="1"/>
</dbReference>
<dbReference type="EMBL" id="DVFI01000075">
    <property type="protein sequence ID" value="HIQ62900.1"/>
    <property type="molecule type" value="Genomic_DNA"/>
</dbReference>
<dbReference type="SUPFAM" id="SSF109998">
    <property type="entry name" value="Triger factor/SurA peptide-binding domain-like"/>
    <property type="match status" value="1"/>
</dbReference>
<keyword evidence="1" id="KW-0697">Rotamase</keyword>
<evidence type="ECO:0000256" key="2">
    <source>
        <dbReference type="SAM" id="Coils"/>
    </source>
</evidence>
<sequence length="434" mass="47907">MKKWMALLLAMGLLLALTACGEVSPEEDAATVVAEVNGEAITKGEATPIYEAYTQQTISYYSALGSAVDAANASFITDMKTTTLNMLAEGLALSQKAEELRLSLTEEEMAEVETESQASFDEMVQSYMESYGVDEATAEQAMENQGYSLEILRYLGERNAVEEKLYDHVVADVSVGEEEIQASYDELVATAQQTYADNPGQYGSDVSMGSTIYVRPEGYRYIKNLVIALPEETQTQVTELENELYQAMQNQYYYQDMLSYQGPSMDAETLLRYNNLVDTYTQEIANLQTQIDNQINTGKQQVLAQAEEVLALCQAEGADFDALMEEYNDDTVTDESILANGYPVCAESATYVAEFTDAAMALQAVGDISGLVETDYGYHILMYAGDVEPGVTPLEEVHDAIADDLLAQKQSDAYEAAYQQWLDDANIRVHVNKL</sequence>
<dbReference type="InterPro" id="IPR000297">
    <property type="entry name" value="PPIase_PpiC"/>
</dbReference>
<keyword evidence="1 5" id="KW-0413">Isomerase</keyword>
<dbReference type="Proteomes" id="UP000886819">
    <property type="component" value="Unassembled WGS sequence"/>
</dbReference>
<evidence type="ECO:0000313" key="5">
    <source>
        <dbReference type="EMBL" id="HIQ62900.1"/>
    </source>
</evidence>
<comment type="caution">
    <text evidence="5">The sequence shown here is derived from an EMBL/GenBank/DDBJ whole genome shotgun (WGS) entry which is preliminary data.</text>
</comment>
<feature type="signal peptide" evidence="3">
    <location>
        <begin position="1"/>
        <end position="21"/>
    </location>
</feature>
<evidence type="ECO:0000259" key="4">
    <source>
        <dbReference type="PROSITE" id="PS50198"/>
    </source>
</evidence>